<evidence type="ECO:0000313" key="8">
    <source>
        <dbReference type="EMBL" id="KAF3761960.1"/>
    </source>
</evidence>
<dbReference type="InterPro" id="IPR036812">
    <property type="entry name" value="NAD(P)_OxRdtase_dom_sf"/>
</dbReference>
<comment type="similarity">
    <text evidence="1">Belongs to the aldo/keto reductase family.</text>
</comment>
<dbReference type="SUPFAM" id="SSF51430">
    <property type="entry name" value="NAD(P)-linked oxidoreductase"/>
    <property type="match status" value="1"/>
</dbReference>
<evidence type="ECO:0000256" key="1">
    <source>
        <dbReference type="ARBA" id="ARBA00007905"/>
    </source>
</evidence>
<protein>
    <recommendedName>
        <fullName evidence="7">NADP-dependent oxidoreductase domain-containing protein</fullName>
    </recommendedName>
</protein>
<evidence type="ECO:0000256" key="3">
    <source>
        <dbReference type="ARBA" id="ARBA00023002"/>
    </source>
</evidence>
<dbReference type="PIRSF" id="PIRSF000097">
    <property type="entry name" value="AKR"/>
    <property type="match status" value="1"/>
</dbReference>
<comment type="caution">
    <text evidence="8">The sequence shown here is derived from an EMBL/GenBank/DDBJ whole genome shotgun (WGS) entry which is preliminary data.</text>
</comment>
<sequence>MPLAQKLKFNNGLEIPAVGLGTWQSKPNEVKEAVEVALKSGYTHIDAAAAYDNEKEVGDAIKASGVDRKNIFLTSKLWNTHHKAEDVEKAVDASLADLQTDYLDLYLIHWPVAFRKINETERFPINEETYGMDIVDVPLLETWKAMEALVKKGKLKTIGVSNFTAAKIEEIWDAAEIKPAASQVELHPYFAQPDLVKYCHDKGIVVQAYSPLGNNIYGLPKAIEDPVVIEAAEKLGKTPAQVVLSWVVQRDIVVLTKSVTPARIKSNLEVFELPPDVFNKIEALDRNHRYNLPARLGIDIFGDAKPGVLEEALAKFKAQNKKARGIDS</sequence>
<name>A0A9P5CLL9_CRYP1</name>
<dbReference type="InterPro" id="IPR020471">
    <property type="entry name" value="AKR"/>
</dbReference>
<feature type="domain" description="NADP-dependent oxidoreductase" evidence="7">
    <location>
        <begin position="18"/>
        <end position="285"/>
    </location>
</feature>
<evidence type="ECO:0000256" key="2">
    <source>
        <dbReference type="ARBA" id="ARBA00022857"/>
    </source>
</evidence>
<feature type="binding site" evidence="5">
    <location>
        <position position="109"/>
    </location>
    <ligand>
        <name>substrate</name>
    </ligand>
</feature>
<dbReference type="EMBL" id="MU032351">
    <property type="protein sequence ID" value="KAF3761960.1"/>
    <property type="molecule type" value="Genomic_DNA"/>
</dbReference>
<reference evidence="8" key="1">
    <citation type="journal article" date="2020" name="Phytopathology">
        <title>Genome sequence of the chestnut blight fungus Cryphonectria parasitica EP155: A fundamental resource for an archetypical invasive plant pathogen.</title>
        <authorList>
            <person name="Crouch J.A."/>
            <person name="Dawe A."/>
            <person name="Aerts A."/>
            <person name="Barry K."/>
            <person name="Churchill A.C.L."/>
            <person name="Grimwood J."/>
            <person name="Hillman B."/>
            <person name="Milgroom M.G."/>
            <person name="Pangilinan J."/>
            <person name="Smith M."/>
            <person name="Salamov A."/>
            <person name="Schmutz J."/>
            <person name="Yadav J."/>
            <person name="Grigoriev I.V."/>
            <person name="Nuss D."/>
        </authorList>
    </citation>
    <scope>NUCLEOTIDE SEQUENCE</scope>
    <source>
        <strain evidence="8">EP155</strain>
    </source>
</reference>
<dbReference type="RefSeq" id="XP_040772939.1">
    <property type="nucleotide sequence ID" value="XM_040926293.1"/>
</dbReference>
<feature type="site" description="Lowers pKa of active site Tyr" evidence="6">
    <location>
        <position position="76"/>
    </location>
</feature>
<dbReference type="PRINTS" id="PR00069">
    <property type="entry name" value="ALDKETRDTASE"/>
</dbReference>
<dbReference type="Pfam" id="PF00248">
    <property type="entry name" value="Aldo_ket_red"/>
    <property type="match status" value="1"/>
</dbReference>
<evidence type="ECO:0000313" key="9">
    <source>
        <dbReference type="Proteomes" id="UP000803844"/>
    </source>
</evidence>
<accession>A0A9P5CLL9</accession>
<evidence type="ECO:0000256" key="6">
    <source>
        <dbReference type="PIRSR" id="PIRSR000097-3"/>
    </source>
</evidence>
<keyword evidence="2" id="KW-0521">NADP</keyword>
<evidence type="ECO:0000256" key="4">
    <source>
        <dbReference type="PIRSR" id="PIRSR000097-1"/>
    </source>
</evidence>
<dbReference type="Gene3D" id="3.20.20.100">
    <property type="entry name" value="NADP-dependent oxidoreductase domain"/>
    <property type="match status" value="1"/>
</dbReference>
<dbReference type="CDD" id="cd19071">
    <property type="entry name" value="AKR_AKR1-5-like"/>
    <property type="match status" value="1"/>
</dbReference>
<evidence type="ECO:0000256" key="5">
    <source>
        <dbReference type="PIRSR" id="PIRSR000097-2"/>
    </source>
</evidence>
<dbReference type="GO" id="GO:0016491">
    <property type="term" value="F:oxidoreductase activity"/>
    <property type="evidence" value="ECO:0007669"/>
    <property type="project" value="UniProtKB-KW"/>
</dbReference>
<keyword evidence="9" id="KW-1185">Reference proteome</keyword>
<organism evidence="8 9">
    <name type="scientific">Cryphonectria parasitica (strain ATCC 38755 / EP155)</name>
    <dbReference type="NCBI Taxonomy" id="660469"/>
    <lineage>
        <taxon>Eukaryota</taxon>
        <taxon>Fungi</taxon>
        <taxon>Dikarya</taxon>
        <taxon>Ascomycota</taxon>
        <taxon>Pezizomycotina</taxon>
        <taxon>Sordariomycetes</taxon>
        <taxon>Sordariomycetidae</taxon>
        <taxon>Diaporthales</taxon>
        <taxon>Cryphonectriaceae</taxon>
        <taxon>Cryphonectria-Endothia species complex</taxon>
        <taxon>Cryphonectria</taxon>
    </lineage>
</organism>
<gene>
    <name evidence="8" type="ORF">M406DRAFT_95189</name>
</gene>
<dbReference type="AlphaFoldDB" id="A0A9P5CLL9"/>
<dbReference type="GeneID" id="63843422"/>
<dbReference type="PANTHER" id="PTHR11732">
    <property type="entry name" value="ALDO/KETO REDUCTASE"/>
    <property type="match status" value="1"/>
</dbReference>
<dbReference type="Proteomes" id="UP000803844">
    <property type="component" value="Unassembled WGS sequence"/>
</dbReference>
<evidence type="ECO:0000259" key="7">
    <source>
        <dbReference type="Pfam" id="PF00248"/>
    </source>
</evidence>
<feature type="active site" description="Proton donor" evidence="4">
    <location>
        <position position="51"/>
    </location>
</feature>
<dbReference type="InterPro" id="IPR023210">
    <property type="entry name" value="NADP_OxRdtase_dom"/>
</dbReference>
<proteinExistence type="inferred from homology"/>
<keyword evidence="3" id="KW-0560">Oxidoreductase</keyword>
<dbReference type="OrthoDB" id="416253at2759"/>
<dbReference type="FunFam" id="3.20.20.100:FF:000007">
    <property type="entry name" value="NAD(P)H-dependent D-xylose reductase xyl1"/>
    <property type="match status" value="1"/>
</dbReference>